<sequence>MNENERFKIYPINKYDKAILESYMKKYHDLIKIYKSRPNNISDAQYKRVSSIVLGITELYNTQLTVFEQNLIKLSWWQCEDEKTICNALGSSVLTVKAFQEKILCLVADATGYVR</sequence>
<dbReference type="Proteomes" id="UP000229523">
    <property type="component" value="Unassembled WGS sequence"/>
</dbReference>
<gene>
    <name evidence="1" type="ORF">BFS35_002340</name>
</gene>
<name>A0A2G5NU62_9STAP</name>
<comment type="caution">
    <text evidence="1">The sequence shown here is derived from an EMBL/GenBank/DDBJ whole genome shotgun (WGS) entry which is preliminary data.</text>
</comment>
<evidence type="ECO:0000313" key="1">
    <source>
        <dbReference type="EMBL" id="RAI82547.1"/>
    </source>
</evidence>
<dbReference type="AlphaFoldDB" id="A0A2G5NU62"/>
<dbReference type="EMBL" id="MJBI02000001">
    <property type="protein sequence ID" value="RAI82547.1"/>
    <property type="molecule type" value="Genomic_DNA"/>
</dbReference>
<evidence type="ECO:0000313" key="2">
    <source>
        <dbReference type="Proteomes" id="UP000229523"/>
    </source>
</evidence>
<keyword evidence="2" id="KW-1185">Reference proteome</keyword>
<organism evidence="1 2">
    <name type="scientific">Macrococcoides goetzii</name>
    <dbReference type="NCBI Taxonomy" id="1891097"/>
    <lineage>
        <taxon>Bacteria</taxon>
        <taxon>Bacillati</taxon>
        <taxon>Bacillota</taxon>
        <taxon>Bacilli</taxon>
        <taxon>Bacillales</taxon>
        <taxon>Staphylococcaceae</taxon>
        <taxon>Macrococcoides</taxon>
    </lineage>
</organism>
<dbReference type="RefSeq" id="WP_099578214.1">
    <property type="nucleotide sequence ID" value="NZ_MJBI02000001.1"/>
</dbReference>
<accession>A0A2G5NU62</accession>
<proteinExistence type="predicted"/>
<reference evidence="1 2" key="1">
    <citation type="journal article" date="2018" name="Front. Microbiol.">
        <title>Description and Comparative Genomics of Macrococcus caseolyticus subsp. hominis subsp. nov., Macrococcus goetzii sp. nov., Macrococcus epidermidis sp. nov., and Macrococcus bohemicus sp. nov., Novel Macrococci From Human Clinical Material With Virulence Potential and Suspected Uptake of Foreign DNA by Natural Transformation.</title>
        <authorList>
            <person name="Maslanova I."/>
            <person name="Wertheimer Z."/>
            <person name="Sedlacek I."/>
            <person name="Svec P."/>
            <person name="Indrakova A."/>
            <person name="Kovarovic V."/>
            <person name="Schumann P."/>
            <person name="Sproer C."/>
            <person name="Kralova S."/>
            <person name="Sedo O."/>
            <person name="Kristofova L."/>
            <person name="Vrbovska V."/>
            <person name="Fuzik T."/>
            <person name="Petras P."/>
            <person name="Zdrahal Z."/>
            <person name="Ruzickova V."/>
            <person name="Doskar J."/>
            <person name="Pantucek R."/>
        </authorList>
    </citation>
    <scope>NUCLEOTIDE SEQUENCE [LARGE SCALE GENOMIC DNA]</scope>
    <source>
        <strain evidence="1 2">CCM 4927</strain>
    </source>
</reference>
<protein>
    <submittedName>
        <fullName evidence="1">Uncharacterized protein</fullName>
    </submittedName>
</protein>